<organism evidence="8 9">
    <name type="scientific">Macrosiphum euphorbiae</name>
    <name type="common">potato aphid</name>
    <dbReference type="NCBI Taxonomy" id="13131"/>
    <lineage>
        <taxon>Eukaryota</taxon>
        <taxon>Metazoa</taxon>
        <taxon>Ecdysozoa</taxon>
        <taxon>Arthropoda</taxon>
        <taxon>Hexapoda</taxon>
        <taxon>Insecta</taxon>
        <taxon>Pterygota</taxon>
        <taxon>Neoptera</taxon>
        <taxon>Paraneoptera</taxon>
        <taxon>Hemiptera</taxon>
        <taxon>Sternorrhyncha</taxon>
        <taxon>Aphidomorpha</taxon>
        <taxon>Aphidoidea</taxon>
        <taxon>Aphididae</taxon>
        <taxon>Macrosiphini</taxon>
        <taxon>Macrosiphum</taxon>
    </lineage>
</organism>
<reference evidence="8 9" key="1">
    <citation type="submission" date="2023-01" db="EMBL/GenBank/DDBJ databases">
        <authorList>
            <person name="Whitehead M."/>
        </authorList>
    </citation>
    <scope>NUCLEOTIDE SEQUENCE [LARGE SCALE GENOMIC DNA]</scope>
</reference>
<keyword evidence="3" id="KW-0677">Repeat</keyword>
<evidence type="ECO:0000256" key="5">
    <source>
        <dbReference type="ARBA" id="ARBA00023242"/>
    </source>
</evidence>
<dbReference type="GO" id="GO:0006397">
    <property type="term" value="P:mRNA processing"/>
    <property type="evidence" value="ECO:0007669"/>
    <property type="project" value="UniProtKB-KW"/>
</dbReference>
<dbReference type="AlphaFoldDB" id="A0AAV0W2S9"/>
<evidence type="ECO:0000256" key="1">
    <source>
        <dbReference type="ARBA" id="ARBA00004123"/>
    </source>
</evidence>
<comment type="caution">
    <text evidence="8">The sequence shown here is derived from an EMBL/GenBank/DDBJ whole genome shotgun (WGS) entry which is preliminary data.</text>
</comment>
<dbReference type="Pfam" id="PF00076">
    <property type="entry name" value="RRM_1"/>
    <property type="match status" value="1"/>
</dbReference>
<proteinExistence type="predicted"/>
<dbReference type="Proteomes" id="UP001160148">
    <property type="component" value="Unassembled WGS sequence"/>
</dbReference>
<keyword evidence="2" id="KW-0507">mRNA processing</keyword>
<name>A0AAV0W2S9_9HEMI</name>
<dbReference type="PANTHER" id="PTHR23003">
    <property type="entry name" value="RNA RECOGNITION MOTIF RRM DOMAIN CONTAINING PROTEIN"/>
    <property type="match status" value="1"/>
</dbReference>
<accession>A0AAV0W2S9</accession>
<gene>
    <name evidence="8" type="ORF">MEUPH1_LOCUS6628</name>
</gene>
<dbReference type="InterPro" id="IPR050374">
    <property type="entry name" value="RRT5_SRSF_SR"/>
</dbReference>
<protein>
    <recommendedName>
        <fullName evidence="7">RRM domain-containing protein</fullName>
    </recommendedName>
</protein>
<dbReference type="GO" id="GO:0005634">
    <property type="term" value="C:nucleus"/>
    <property type="evidence" value="ECO:0007669"/>
    <property type="project" value="UniProtKB-SubCell"/>
</dbReference>
<evidence type="ECO:0000256" key="3">
    <source>
        <dbReference type="ARBA" id="ARBA00022737"/>
    </source>
</evidence>
<comment type="subcellular location">
    <subcellularLocation>
        <location evidence="1">Nucleus</location>
    </subcellularLocation>
</comment>
<feature type="transmembrane region" description="Helical" evidence="6">
    <location>
        <begin position="56"/>
        <end position="78"/>
    </location>
</feature>
<keyword evidence="6" id="KW-1133">Transmembrane helix</keyword>
<dbReference type="InterPro" id="IPR035979">
    <property type="entry name" value="RBD_domain_sf"/>
</dbReference>
<keyword evidence="6" id="KW-0812">Transmembrane</keyword>
<keyword evidence="9" id="KW-1185">Reference proteome</keyword>
<dbReference type="InterPro" id="IPR012677">
    <property type="entry name" value="Nucleotide-bd_a/b_plait_sf"/>
</dbReference>
<dbReference type="PANTHER" id="PTHR23003:SF62">
    <property type="entry name" value="SERINE_ARGININE (SR)-TYPE SHUTTLING MRNA BINDING PROTEIN NPL3"/>
    <property type="match status" value="1"/>
</dbReference>
<dbReference type="GO" id="GO:0003729">
    <property type="term" value="F:mRNA binding"/>
    <property type="evidence" value="ECO:0007669"/>
    <property type="project" value="TreeGrafter"/>
</dbReference>
<evidence type="ECO:0000256" key="4">
    <source>
        <dbReference type="ARBA" id="ARBA00022884"/>
    </source>
</evidence>
<dbReference type="GO" id="GO:0005737">
    <property type="term" value="C:cytoplasm"/>
    <property type="evidence" value="ECO:0007669"/>
    <property type="project" value="TreeGrafter"/>
</dbReference>
<evidence type="ECO:0000259" key="7">
    <source>
        <dbReference type="Pfam" id="PF00076"/>
    </source>
</evidence>
<dbReference type="Gene3D" id="3.30.70.330">
    <property type="match status" value="1"/>
</dbReference>
<dbReference type="InterPro" id="IPR000504">
    <property type="entry name" value="RRM_dom"/>
</dbReference>
<keyword evidence="6" id="KW-0472">Membrane</keyword>
<feature type="domain" description="RRM" evidence="7">
    <location>
        <begin position="2"/>
        <end position="44"/>
    </location>
</feature>
<dbReference type="EMBL" id="CARXXK010000001">
    <property type="protein sequence ID" value="CAI6350135.1"/>
    <property type="molecule type" value="Genomic_DNA"/>
</dbReference>
<evidence type="ECO:0000313" key="9">
    <source>
        <dbReference type="Proteomes" id="UP001160148"/>
    </source>
</evidence>
<evidence type="ECO:0000256" key="6">
    <source>
        <dbReference type="SAM" id="Phobius"/>
    </source>
</evidence>
<keyword evidence="4" id="KW-0694">RNA-binding</keyword>
<dbReference type="SUPFAM" id="SSF54928">
    <property type="entry name" value="RNA-binding domain, RBD"/>
    <property type="match status" value="1"/>
</dbReference>
<keyword evidence="5" id="KW-0539">Nucleus</keyword>
<sequence>MREAGDVCYADVYKDGSGVVEFLRYDDMKYAVRKLDDSRFRSHEGEVTYIRGKDDYAVEAVVAVVIIIVAVVAAPLAIHLEIVEHQHIHQLENVVVFKISFPFVN</sequence>
<evidence type="ECO:0000256" key="2">
    <source>
        <dbReference type="ARBA" id="ARBA00022664"/>
    </source>
</evidence>
<evidence type="ECO:0000313" key="8">
    <source>
        <dbReference type="EMBL" id="CAI6350135.1"/>
    </source>
</evidence>